<comment type="caution">
    <text evidence="3">The sequence shown here is derived from an EMBL/GenBank/DDBJ whole genome shotgun (WGS) entry which is preliminary data.</text>
</comment>
<feature type="chain" id="PRO_5003972347" evidence="1">
    <location>
        <begin position="23"/>
        <end position="240"/>
    </location>
</feature>
<protein>
    <submittedName>
        <fullName evidence="3">Secreted protein containing PEP-CTERM bacterial domain protein</fullName>
    </submittedName>
</protein>
<dbReference type="Proteomes" id="UP000010959">
    <property type="component" value="Unassembled WGS sequence"/>
</dbReference>
<dbReference type="RefSeq" id="WP_007340290.1">
    <property type="nucleotide sequence ID" value="NZ_AMWG01000160.1"/>
</dbReference>
<sequence length="240" mass="24630">MKTSISFCTLLLTVSFCHSSSAALVLQVGNGTGTTNPVQVSDTVGQSIRIFATNDGVGDNNPFDLNGYGIYFQFGNDGEFGIPTGFVFNPTSAQAVAGGYNNDGEVGFDADSAATADLVASLSGNDANYDFIVSDTNGGFELGVGETTALFDLVFDVLPGTTGTYELNLVAVPDPGVPGITGASDQFNTSPADRAVTILNGSVTINASAVPEPSSLLALGGAAVFGGLLRRRRKQRHATV</sequence>
<evidence type="ECO:0000313" key="4">
    <source>
        <dbReference type="Proteomes" id="UP000010959"/>
    </source>
</evidence>
<evidence type="ECO:0000259" key="2">
    <source>
        <dbReference type="Pfam" id="PF07589"/>
    </source>
</evidence>
<feature type="signal peptide" evidence="1">
    <location>
        <begin position="1"/>
        <end position="22"/>
    </location>
</feature>
<evidence type="ECO:0000256" key="1">
    <source>
        <dbReference type="SAM" id="SignalP"/>
    </source>
</evidence>
<dbReference type="NCBIfam" id="TIGR02595">
    <property type="entry name" value="PEP_CTERM"/>
    <property type="match status" value="1"/>
</dbReference>
<dbReference type="InterPro" id="IPR013424">
    <property type="entry name" value="Ice-binding_C"/>
</dbReference>
<evidence type="ECO:0000313" key="3">
    <source>
        <dbReference type="EMBL" id="ELP30329.1"/>
    </source>
</evidence>
<gene>
    <name evidence="3" type="ORF">RBSWK_05745</name>
</gene>
<dbReference type="EMBL" id="AMWG01000160">
    <property type="protein sequence ID" value="ELP30329.1"/>
    <property type="molecule type" value="Genomic_DNA"/>
</dbReference>
<dbReference type="AlphaFoldDB" id="L7C804"/>
<organism evidence="3 4">
    <name type="scientific">Rhodopirellula baltica SWK14</name>
    <dbReference type="NCBI Taxonomy" id="993516"/>
    <lineage>
        <taxon>Bacteria</taxon>
        <taxon>Pseudomonadati</taxon>
        <taxon>Planctomycetota</taxon>
        <taxon>Planctomycetia</taxon>
        <taxon>Pirellulales</taxon>
        <taxon>Pirellulaceae</taxon>
        <taxon>Rhodopirellula</taxon>
    </lineage>
</organism>
<name>L7C804_RHOBT</name>
<feature type="domain" description="Ice-binding protein C-terminal" evidence="2">
    <location>
        <begin position="209"/>
        <end position="233"/>
    </location>
</feature>
<dbReference type="Pfam" id="PF07589">
    <property type="entry name" value="PEP-CTERM"/>
    <property type="match status" value="1"/>
</dbReference>
<reference evidence="3 4" key="1">
    <citation type="journal article" date="2013" name="Mar. Genomics">
        <title>Expression of sulfatases in Rhodopirellula baltica and the diversity of sulfatases in the genus Rhodopirellula.</title>
        <authorList>
            <person name="Wegner C.E."/>
            <person name="Richter-Heitmann T."/>
            <person name="Klindworth A."/>
            <person name="Klockow C."/>
            <person name="Richter M."/>
            <person name="Achstetter T."/>
            <person name="Glockner F.O."/>
            <person name="Harder J."/>
        </authorList>
    </citation>
    <scope>NUCLEOTIDE SEQUENCE [LARGE SCALE GENOMIC DNA]</scope>
    <source>
        <strain evidence="3 4">SWK14</strain>
    </source>
</reference>
<dbReference type="PATRIC" id="fig|993516.3.peg.6156"/>
<accession>L7C804</accession>
<proteinExistence type="predicted"/>
<keyword evidence="1" id="KW-0732">Signal</keyword>